<dbReference type="PIRSF" id="PIRSF028757">
    <property type="entry name" value="LD-carboxypeptidase"/>
    <property type="match status" value="1"/>
</dbReference>
<comment type="similarity">
    <text evidence="1">Belongs to the peptidase S66 family.</text>
</comment>
<dbReference type="PANTHER" id="PTHR30237:SF5">
    <property type="entry name" value="CARBOXYPEPTIDASE VC_A0337-RELATED"/>
    <property type="match status" value="1"/>
</dbReference>
<accession>A0A0C1Z381</accession>
<evidence type="ECO:0000259" key="5">
    <source>
        <dbReference type="Pfam" id="PF17676"/>
    </source>
</evidence>
<dbReference type="InterPro" id="IPR040921">
    <property type="entry name" value="Peptidase_S66C"/>
</dbReference>
<dbReference type="EMBL" id="JPRD01000049">
    <property type="protein sequence ID" value="KIF50639.1"/>
    <property type="molecule type" value="Genomic_DNA"/>
</dbReference>
<dbReference type="CDD" id="cd07062">
    <property type="entry name" value="Peptidase_S66_mccF_like"/>
    <property type="match status" value="1"/>
</dbReference>
<feature type="domain" description="LD-carboxypeptidase C-terminal" evidence="5">
    <location>
        <begin position="203"/>
        <end position="318"/>
    </location>
</feature>
<dbReference type="InterPro" id="IPR029062">
    <property type="entry name" value="Class_I_gatase-like"/>
</dbReference>
<dbReference type="AlphaFoldDB" id="A0A0C1Z381"/>
<organism evidence="6 7">
    <name type="scientific">Vibrio owensii CAIM 1854 = LMG 25443</name>
    <dbReference type="NCBI Taxonomy" id="1229493"/>
    <lineage>
        <taxon>Bacteria</taxon>
        <taxon>Pseudomonadati</taxon>
        <taxon>Pseudomonadota</taxon>
        <taxon>Gammaproteobacteria</taxon>
        <taxon>Vibrionales</taxon>
        <taxon>Vibrionaceae</taxon>
        <taxon>Vibrio</taxon>
    </lineage>
</organism>
<evidence type="ECO:0000313" key="6">
    <source>
        <dbReference type="EMBL" id="KIF50639.1"/>
    </source>
</evidence>
<dbReference type="Pfam" id="PF17676">
    <property type="entry name" value="Peptidase_S66C"/>
    <property type="match status" value="1"/>
</dbReference>
<comment type="caution">
    <text evidence="6">The sequence shown here is derived from an EMBL/GenBank/DDBJ whole genome shotgun (WGS) entry which is preliminary data.</text>
</comment>
<feature type="active site" description="Charge relay system" evidence="3">
    <location>
        <position position="235"/>
    </location>
</feature>
<evidence type="ECO:0000259" key="4">
    <source>
        <dbReference type="Pfam" id="PF02016"/>
    </source>
</evidence>
<dbReference type="Gene3D" id="3.40.50.10740">
    <property type="entry name" value="Class I glutamine amidotransferase-like"/>
    <property type="match status" value="1"/>
</dbReference>
<evidence type="ECO:0000256" key="3">
    <source>
        <dbReference type="PIRSR" id="PIRSR028757-1"/>
    </source>
</evidence>
<dbReference type="Pfam" id="PF02016">
    <property type="entry name" value="Peptidase_S66"/>
    <property type="match status" value="1"/>
</dbReference>
<gene>
    <name evidence="6" type="ORF">H735_24095</name>
</gene>
<feature type="domain" description="LD-carboxypeptidase N-terminal" evidence="4">
    <location>
        <begin position="13"/>
        <end position="132"/>
    </location>
</feature>
<dbReference type="SUPFAM" id="SSF141986">
    <property type="entry name" value="LD-carboxypeptidase A C-terminal domain-like"/>
    <property type="match status" value="1"/>
</dbReference>
<dbReference type="InterPro" id="IPR027478">
    <property type="entry name" value="LdcA_N"/>
</dbReference>
<sequence length="331" mass="36473">MIIPKPLQKGDTIGFFSPSSPATVFAPARFERAKAYVESHGYQLKAGSLTGKTDQYRSGSIQERVEELNALIRDPEVRCIMSTIGGYNSNSLLPYIDYEALKKDPKIIVGYSDVTALLMGIYAQTGIVTFYGPALVASLGEFPPLVDETFASFESIVNTLVGLDHQYTMPLGWTDEWIEWGEQDRAKHTLANQWHFKGEGKITGRLIGGNLNTMTGIWASKFMPSIEQGDILLVEDCLQGIETVERSFALLKLSGVFEKVSAVVLGKHEKFNDKGTGRAPIDVLLEVLNGQPLPILYDFDSCHTHPMLTVPLGSTMTLDFDNETVTVSLKS</sequence>
<feature type="active site" description="Nucleophile" evidence="3">
    <location>
        <position position="112"/>
    </location>
</feature>
<dbReference type="InterPro" id="IPR003507">
    <property type="entry name" value="S66_fam"/>
</dbReference>
<feature type="active site" description="Charge relay system" evidence="3">
    <location>
        <position position="303"/>
    </location>
</feature>
<evidence type="ECO:0000256" key="2">
    <source>
        <dbReference type="ARBA" id="ARBA00022801"/>
    </source>
</evidence>
<dbReference type="InterPro" id="IPR040449">
    <property type="entry name" value="Peptidase_S66_N"/>
</dbReference>
<dbReference type="SUPFAM" id="SSF52317">
    <property type="entry name" value="Class I glutamine amidotransferase-like"/>
    <property type="match status" value="1"/>
</dbReference>
<reference evidence="6 7" key="1">
    <citation type="submission" date="2014-07" db="EMBL/GenBank/DDBJ databases">
        <title>Unique and conserved regions in Vibrio harveyi and related species in comparison with the shrimp pathogen Vibrio harveyi CAIM 1792.</title>
        <authorList>
            <person name="Espinoza-Valles I."/>
            <person name="Vora G."/>
            <person name="Leekitcharoenphon P."/>
            <person name="Ussery D."/>
            <person name="Hoj L."/>
            <person name="Gomez-Gil B."/>
        </authorList>
    </citation>
    <scope>NUCLEOTIDE SEQUENCE [LARGE SCALE GENOMIC DNA]</scope>
    <source>
        <strain evidence="7">CAIM 1854 / LMG 25443</strain>
    </source>
</reference>
<dbReference type="PATRIC" id="fig|1229493.5.peg.4224"/>
<dbReference type="Proteomes" id="UP000031586">
    <property type="component" value="Unassembled WGS sequence"/>
</dbReference>
<keyword evidence="2" id="KW-0378">Hydrolase</keyword>
<name>A0A0C1Z381_9VIBR</name>
<dbReference type="PANTHER" id="PTHR30237">
    <property type="entry name" value="MURAMOYLTETRAPEPTIDE CARBOXYPEPTIDASE"/>
    <property type="match status" value="1"/>
</dbReference>
<evidence type="ECO:0000256" key="1">
    <source>
        <dbReference type="ARBA" id="ARBA00010233"/>
    </source>
</evidence>
<evidence type="ECO:0000313" key="7">
    <source>
        <dbReference type="Proteomes" id="UP000031586"/>
    </source>
</evidence>
<dbReference type="RefSeq" id="WP_020195318.1">
    <property type="nucleotide sequence ID" value="NZ_BAOH01000019.1"/>
</dbReference>
<proteinExistence type="inferred from homology"/>
<dbReference type="Gene3D" id="3.50.30.60">
    <property type="entry name" value="LD-carboxypeptidase A C-terminal domain-like"/>
    <property type="match status" value="1"/>
</dbReference>
<dbReference type="InterPro" id="IPR027461">
    <property type="entry name" value="Carboxypeptidase_A_C_sf"/>
</dbReference>
<protein>
    <submittedName>
        <fullName evidence="6">Peptidase S66</fullName>
    </submittedName>
</protein>
<dbReference type="GO" id="GO:0016787">
    <property type="term" value="F:hydrolase activity"/>
    <property type="evidence" value="ECO:0007669"/>
    <property type="project" value="UniProtKB-KW"/>
</dbReference>